<dbReference type="GO" id="GO:0006352">
    <property type="term" value="P:DNA-templated transcription initiation"/>
    <property type="evidence" value="ECO:0007669"/>
    <property type="project" value="InterPro"/>
</dbReference>
<dbReference type="InterPro" id="IPR007627">
    <property type="entry name" value="RNA_pol_sigma70_r2"/>
</dbReference>
<feature type="domain" description="RNA polymerase sigma-70 region 2" evidence="6">
    <location>
        <begin position="43"/>
        <end position="110"/>
    </location>
</feature>
<organism evidence="8 9">
    <name type="scientific">Azospirillum griseum</name>
    <dbReference type="NCBI Taxonomy" id="2496639"/>
    <lineage>
        <taxon>Bacteria</taxon>
        <taxon>Pseudomonadati</taxon>
        <taxon>Pseudomonadota</taxon>
        <taxon>Alphaproteobacteria</taxon>
        <taxon>Rhodospirillales</taxon>
        <taxon>Azospirillaceae</taxon>
        <taxon>Azospirillum</taxon>
    </lineage>
</organism>
<protein>
    <submittedName>
        <fullName evidence="8">Sigma-70 family RNA polymerase sigma factor</fullName>
    </submittedName>
</protein>
<dbReference type="InterPro" id="IPR013325">
    <property type="entry name" value="RNA_pol_sigma_r2"/>
</dbReference>
<dbReference type="CDD" id="cd06171">
    <property type="entry name" value="Sigma70_r4"/>
    <property type="match status" value="1"/>
</dbReference>
<dbReference type="GO" id="GO:0016987">
    <property type="term" value="F:sigma factor activity"/>
    <property type="evidence" value="ECO:0007669"/>
    <property type="project" value="UniProtKB-KW"/>
</dbReference>
<dbReference type="GO" id="GO:0003677">
    <property type="term" value="F:DNA binding"/>
    <property type="evidence" value="ECO:0007669"/>
    <property type="project" value="UniProtKB-KW"/>
</dbReference>
<dbReference type="InterPro" id="IPR036388">
    <property type="entry name" value="WH-like_DNA-bd_sf"/>
</dbReference>
<proteinExistence type="inferred from homology"/>
<dbReference type="NCBIfam" id="TIGR02937">
    <property type="entry name" value="sigma70-ECF"/>
    <property type="match status" value="1"/>
</dbReference>
<comment type="caution">
    <text evidence="8">The sequence shown here is derived from an EMBL/GenBank/DDBJ whole genome shotgun (WGS) entry which is preliminary data.</text>
</comment>
<evidence type="ECO:0000259" key="7">
    <source>
        <dbReference type="Pfam" id="PF04545"/>
    </source>
</evidence>
<evidence type="ECO:0000313" key="8">
    <source>
        <dbReference type="EMBL" id="RTR22974.1"/>
    </source>
</evidence>
<dbReference type="InterPro" id="IPR014284">
    <property type="entry name" value="RNA_pol_sigma-70_dom"/>
</dbReference>
<evidence type="ECO:0000256" key="1">
    <source>
        <dbReference type="ARBA" id="ARBA00010641"/>
    </source>
</evidence>
<keyword evidence="5" id="KW-0804">Transcription</keyword>
<dbReference type="Gene3D" id="1.10.10.10">
    <property type="entry name" value="Winged helix-like DNA-binding domain superfamily/Winged helix DNA-binding domain"/>
    <property type="match status" value="1"/>
</dbReference>
<dbReference type="RefSeq" id="WP_126612810.1">
    <property type="nucleotide sequence ID" value="NZ_JBHUCY010000004.1"/>
</dbReference>
<keyword evidence="4" id="KW-0238">DNA-binding</keyword>
<evidence type="ECO:0000256" key="4">
    <source>
        <dbReference type="ARBA" id="ARBA00023125"/>
    </source>
</evidence>
<dbReference type="Pfam" id="PF04545">
    <property type="entry name" value="Sigma70_r4"/>
    <property type="match status" value="1"/>
</dbReference>
<keyword evidence="9" id="KW-1185">Reference proteome</keyword>
<dbReference type="Pfam" id="PF04542">
    <property type="entry name" value="Sigma70_r2"/>
    <property type="match status" value="1"/>
</dbReference>
<sequence>MRGIAPSSSSLTTGAAPDDGADPMSCALVAVAQRGDREAFARLFAHFAPRVKSYMLKLGAPPQRAEDLAQDTMLAVWRKAALFDPAKAEAATWVFTIARNLRIDGLRRERHPEVSDEALAEHEDDRPRADALMDGAQRATRLRGALRDLTPEQAQVVHLSFFADLAHPAIAERLNLPLGTVKSRLRLAMGKIRKALGDES</sequence>
<evidence type="ECO:0000256" key="2">
    <source>
        <dbReference type="ARBA" id="ARBA00023015"/>
    </source>
</evidence>
<dbReference type="AlphaFoldDB" id="A0A431VKL1"/>
<accession>A0A431VKL1</accession>
<dbReference type="Gene3D" id="1.10.1740.10">
    <property type="match status" value="1"/>
</dbReference>
<evidence type="ECO:0000259" key="6">
    <source>
        <dbReference type="Pfam" id="PF04542"/>
    </source>
</evidence>
<dbReference type="InterPro" id="IPR007630">
    <property type="entry name" value="RNA_pol_sigma70_r4"/>
</dbReference>
<evidence type="ECO:0000256" key="5">
    <source>
        <dbReference type="ARBA" id="ARBA00023163"/>
    </source>
</evidence>
<reference evidence="8 9" key="1">
    <citation type="submission" date="2018-12" db="EMBL/GenBank/DDBJ databases">
        <authorList>
            <person name="Yang Y."/>
        </authorList>
    </citation>
    <scope>NUCLEOTIDE SEQUENCE [LARGE SCALE GENOMIC DNA]</scope>
    <source>
        <strain evidence="8 9">L-25-5w-1</strain>
    </source>
</reference>
<dbReference type="SUPFAM" id="SSF88659">
    <property type="entry name" value="Sigma3 and sigma4 domains of RNA polymerase sigma factors"/>
    <property type="match status" value="1"/>
</dbReference>
<dbReference type="EMBL" id="RXMA01000003">
    <property type="protein sequence ID" value="RTR22974.1"/>
    <property type="molecule type" value="Genomic_DNA"/>
</dbReference>
<feature type="domain" description="RNA polymerase sigma-70 region 4" evidence="7">
    <location>
        <begin position="145"/>
        <end position="194"/>
    </location>
</feature>
<gene>
    <name evidence="8" type="ORF">EJ903_05220</name>
</gene>
<dbReference type="Proteomes" id="UP000277007">
    <property type="component" value="Unassembled WGS sequence"/>
</dbReference>
<evidence type="ECO:0000313" key="9">
    <source>
        <dbReference type="Proteomes" id="UP000277007"/>
    </source>
</evidence>
<dbReference type="InterPro" id="IPR039425">
    <property type="entry name" value="RNA_pol_sigma-70-like"/>
</dbReference>
<dbReference type="PANTHER" id="PTHR43133:SF62">
    <property type="entry name" value="RNA POLYMERASE SIGMA FACTOR SIGZ"/>
    <property type="match status" value="1"/>
</dbReference>
<name>A0A431VKL1_9PROT</name>
<evidence type="ECO:0000256" key="3">
    <source>
        <dbReference type="ARBA" id="ARBA00023082"/>
    </source>
</evidence>
<dbReference type="SUPFAM" id="SSF88946">
    <property type="entry name" value="Sigma2 domain of RNA polymerase sigma factors"/>
    <property type="match status" value="1"/>
</dbReference>
<dbReference type="PANTHER" id="PTHR43133">
    <property type="entry name" value="RNA POLYMERASE ECF-TYPE SIGMA FACTO"/>
    <property type="match status" value="1"/>
</dbReference>
<keyword evidence="3" id="KW-0731">Sigma factor</keyword>
<dbReference type="InterPro" id="IPR013324">
    <property type="entry name" value="RNA_pol_sigma_r3/r4-like"/>
</dbReference>
<dbReference type="OrthoDB" id="9784272at2"/>
<keyword evidence="2" id="KW-0805">Transcription regulation</keyword>
<comment type="similarity">
    <text evidence="1">Belongs to the sigma-70 factor family. ECF subfamily.</text>
</comment>